<feature type="transmembrane region" description="Helical" evidence="2">
    <location>
        <begin position="21"/>
        <end position="40"/>
    </location>
</feature>
<keyword evidence="5" id="KW-1185">Reference proteome</keyword>
<keyword evidence="2" id="KW-0472">Membrane</keyword>
<dbReference type="Pfam" id="PF26526">
    <property type="entry name" value="DUF8175"/>
    <property type="match status" value="1"/>
</dbReference>
<evidence type="ECO:0000256" key="2">
    <source>
        <dbReference type="SAM" id="Phobius"/>
    </source>
</evidence>
<feature type="compositionally biased region" description="Low complexity" evidence="1">
    <location>
        <begin position="46"/>
        <end position="64"/>
    </location>
</feature>
<dbReference type="InterPro" id="IPR058488">
    <property type="entry name" value="DUF8175"/>
</dbReference>
<reference evidence="4 5" key="1">
    <citation type="submission" date="2019-07" db="EMBL/GenBank/DDBJ databases">
        <title>New species of Amycolatopsis and Streptomyces.</title>
        <authorList>
            <person name="Duangmal K."/>
            <person name="Teo W.F.A."/>
            <person name="Lipun K."/>
        </authorList>
    </citation>
    <scope>NUCLEOTIDE SEQUENCE [LARGE SCALE GENOMIC DNA]</scope>
    <source>
        <strain evidence="4 5">NBRC 109810</strain>
    </source>
</reference>
<evidence type="ECO:0000256" key="1">
    <source>
        <dbReference type="SAM" id="MobiDB-lite"/>
    </source>
</evidence>
<evidence type="ECO:0000259" key="3">
    <source>
        <dbReference type="Pfam" id="PF26526"/>
    </source>
</evidence>
<sequence length="251" mass="26091">MLMRRQRRTEESGPYWKQHNWQLSAGFLGLVVLLGGFVALTSGGDGDGASAAASDGPLSAGAAPKDGRPDGCRTDDSAGDALPTSAPKDISWHTLGVARVPVSASSGPTRTTGPLRWCYAHTPVGAALAATVIPSQMSGSGWKTVSRQQVVAGRGRDLFEFQRSTVPNIDSVEQSPGLAVGTYAGFAVTAYTGRAAQVSLLIRTGQGYAQTTIVLRFSDGDWKVVPDGDGSLHTSVTTVQGNPSGYVLWGA</sequence>
<feature type="compositionally biased region" description="Basic and acidic residues" evidence="1">
    <location>
        <begin position="65"/>
        <end position="76"/>
    </location>
</feature>
<gene>
    <name evidence="4" type="ORF">FNH09_33160</name>
</gene>
<feature type="domain" description="DUF8175" evidence="3">
    <location>
        <begin position="59"/>
        <end position="241"/>
    </location>
</feature>
<keyword evidence="2" id="KW-1133">Transmembrane helix</keyword>
<organism evidence="4 5">
    <name type="scientific">Streptomyces adustus</name>
    <dbReference type="NCBI Taxonomy" id="1609272"/>
    <lineage>
        <taxon>Bacteria</taxon>
        <taxon>Bacillati</taxon>
        <taxon>Actinomycetota</taxon>
        <taxon>Actinomycetes</taxon>
        <taxon>Kitasatosporales</taxon>
        <taxon>Streptomycetaceae</taxon>
        <taxon>Streptomyces</taxon>
    </lineage>
</organism>
<dbReference type="EMBL" id="VJZD01000185">
    <property type="protein sequence ID" value="MPY35910.1"/>
    <property type="molecule type" value="Genomic_DNA"/>
</dbReference>
<dbReference type="OrthoDB" id="4428031at2"/>
<proteinExistence type="predicted"/>
<name>A0A5N8VKX3_9ACTN</name>
<dbReference type="AlphaFoldDB" id="A0A5N8VKX3"/>
<keyword evidence="2" id="KW-0812">Transmembrane</keyword>
<evidence type="ECO:0000313" key="4">
    <source>
        <dbReference type="EMBL" id="MPY35910.1"/>
    </source>
</evidence>
<feature type="region of interest" description="Disordered" evidence="1">
    <location>
        <begin position="46"/>
        <end position="87"/>
    </location>
</feature>
<protein>
    <recommendedName>
        <fullName evidence="3">DUF8175 domain-containing protein</fullName>
    </recommendedName>
</protein>
<evidence type="ECO:0000313" key="5">
    <source>
        <dbReference type="Proteomes" id="UP000325849"/>
    </source>
</evidence>
<comment type="caution">
    <text evidence="4">The sequence shown here is derived from an EMBL/GenBank/DDBJ whole genome shotgun (WGS) entry which is preliminary data.</text>
</comment>
<accession>A0A5N8VKX3</accession>
<dbReference type="Proteomes" id="UP000325849">
    <property type="component" value="Unassembled WGS sequence"/>
</dbReference>